<keyword evidence="2" id="KW-0805">Transcription regulation</keyword>
<dbReference type="PANTHER" id="PTHR30537:SF74">
    <property type="entry name" value="HTH-TYPE TRANSCRIPTIONAL REGULATOR TRPI"/>
    <property type="match status" value="1"/>
</dbReference>
<evidence type="ECO:0000313" key="8">
    <source>
        <dbReference type="Proteomes" id="UP000233597"/>
    </source>
</evidence>
<dbReference type="Gene3D" id="3.40.190.10">
    <property type="entry name" value="Periplasmic binding protein-like II"/>
    <property type="match status" value="2"/>
</dbReference>
<dbReference type="InterPro" id="IPR036390">
    <property type="entry name" value="WH_DNA-bd_sf"/>
</dbReference>
<comment type="similarity">
    <text evidence="1">Belongs to the LysR transcriptional regulatory family.</text>
</comment>
<evidence type="ECO:0000256" key="5">
    <source>
        <dbReference type="SAM" id="MobiDB-lite"/>
    </source>
</evidence>
<dbReference type="PANTHER" id="PTHR30537">
    <property type="entry name" value="HTH-TYPE TRANSCRIPTIONAL REGULATOR"/>
    <property type="match status" value="1"/>
</dbReference>
<feature type="region of interest" description="Disordered" evidence="5">
    <location>
        <begin position="205"/>
        <end position="227"/>
    </location>
</feature>
<dbReference type="Pfam" id="PF00126">
    <property type="entry name" value="HTH_1"/>
    <property type="match status" value="1"/>
</dbReference>
<feature type="domain" description="HTH lysR-type" evidence="6">
    <location>
        <begin position="5"/>
        <end position="62"/>
    </location>
</feature>
<dbReference type="Proteomes" id="UP000233597">
    <property type="component" value="Unassembled WGS sequence"/>
</dbReference>
<organism evidence="7 8">
    <name type="scientific">Thalassospira marina</name>
    <dbReference type="NCBI Taxonomy" id="2048283"/>
    <lineage>
        <taxon>Bacteria</taxon>
        <taxon>Pseudomonadati</taxon>
        <taxon>Pseudomonadota</taxon>
        <taxon>Alphaproteobacteria</taxon>
        <taxon>Rhodospirillales</taxon>
        <taxon>Thalassospiraceae</taxon>
        <taxon>Thalassospira</taxon>
    </lineage>
</organism>
<evidence type="ECO:0000313" key="7">
    <source>
        <dbReference type="EMBL" id="PKR54166.1"/>
    </source>
</evidence>
<evidence type="ECO:0000256" key="1">
    <source>
        <dbReference type="ARBA" id="ARBA00009437"/>
    </source>
</evidence>
<evidence type="ECO:0000256" key="2">
    <source>
        <dbReference type="ARBA" id="ARBA00023015"/>
    </source>
</evidence>
<accession>A0A2N3KUJ1</accession>
<dbReference type="AlphaFoldDB" id="A0A2N3KUJ1"/>
<dbReference type="InterPro" id="IPR058163">
    <property type="entry name" value="LysR-type_TF_proteobact-type"/>
</dbReference>
<dbReference type="SUPFAM" id="SSF53850">
    <property type="entry name" value="Periplasmic binding protein-like II"/>
    <property type="match status" value="1"/>
</dbReference>
<reference evidence="7 8" key="1">
    <citation type="submission" date="2017-09" db="EMBL/GenBank/DDBJ databases">
        <title>Biodiversity and function of Thalassospira species in the particle-attached aromatic-hydrocarbon-degrading consortia from the surface seawater of the South China Sea.</title>
        <authorList>
            <person name="Dong C."/>
            <person name="Liu R."/>
            <person name="Shao Z."/>
        </authorList>
    </citation>
    <scope>NUCLEOTIDE SEQUENCE [LARGE SCALE GENOMIC DNA]</scope>
    <source>
        <strain evidence="7 8">CSC1P2</strain>
    </source>
</reference>
<keyword evidence="4" id="KW-0804">Transcription</keyword>
<dbReference type="EMBL" id="NWTK01000006">
    <property type="protein sequence ID" value="PKR54166.1"/>
    <property type="molecule type" value="Genomic_DNA"/>
</dbReference>
<dbReference type="GO" id="GO:0043565">
    <property type="term" value="F:sequence-specific DNA binding"/>
    <property type="evidence" value="ECO:0007669"/>
    <property type="project" value="TreeGrafter"/>
</dbReference>
<keyword evidence="3" id="KW-0238">DNA-binding</keyword>
<proteinExistence type="inferred from homology"/>
<dbReference type="RefSeq" id="WP_101266608.1">
    <property type="nucleotide sequence ID" value="NZ_NWTK01000006.1"/>
</dbReference>
<dbReference type="InterPro" id="IPR000847">
    <property type="entry name" value="LysR_HTH_N"/>
</dbReference>
<dbReference type="InterPro" id="IPR036388">
    <property type="entry name" value="WH-like_DNA-bd_sf"/>
</dbReference>
<dbReference type="PRINTS" id="PR00039">
    <property type="entry name" value="HTHLYSR"/>
</dbReference>
<dbReference type="Gene3D" id="1.10.10.10">
    <property type="entry name" value="Winged helix-like DNA-binding domain superfamily/Winged helix DNA-binding domain"/>
    <property type="match status" value="1"/>
</dbReference>
<evidence type="ECO:0000256" key="3">
    <source>
        <dbReference type="ARBA" id="ARBA00023125"/>
    </source>
</evidence>
<evidence type="ECO:0000259" key="6">
    <source>
        <dbReference type="PROSITE" id="PS50931"/>
    </source>
</evidence>
<gene>
    <name evidence="7" type="ORF">COO20_11595</name>
</gene>
<dbReference type="GO" id="GO:0006351">
    <property type="term" value="P:DNA-templated transcription"/>
    <property type="evidence" value="ECO:0007669"/>
    <property type="project" value="TreeGrafter"/>
</dbReference>
<sequence>MSRLPPLNALRVFNAAARHLNFSLAAKELCVTHSAVSHQIRHLEDWMGCTLFVRHAGGVRLTDAGQSLQQTTQQAFGMLETRCIEIMTRREPARLGLGAPASFLANWLIPRIEKFENHHPDITLKLQTSTSIADLLNHNVDAIILAGSNWPAGVTAVPLFAETIGPVCAATLAEKITSPADIGRNAILNTSSRPGAWADWVKAQKTDQAPNHTSTANASTSTSTSPTGRQFDHLGLMLEAAIAGLGIAIAPELLVTQELYRNRLHAPLGFVPSGASFCLCYRKDDPENPQMTSLLAWLRDEAGLDVEVEAKTKA</sequence>
<dbReference type="GO" id="GO:0003700">
    <property type="term" value="F:DNA-binding transcription factor activity"/>
    <property type="evidence" value="ECO:0007669"/>
    <property type="project" value="InterPro"/>
</dbReference>
<name>A0A2N3KUJ1_9PROT</name>
<comment type="caution">
    <text evidence="7">The sequence shown here is derived from an EMBL/GenBank/DDBJ whole genome shotgun (WGS) entry which is preliminary data.</text>
</comment>
<dbReference type="FunFam" id="1.10.10.10:FF:000038">
    <property type="entry name" value="Glycine cleavage system transcriptional activator"/>
    <property type="match status" value="1"/>
</dbReference>
<dbReference type="InterPro" id="IPR005119">
    <property type="entry name" value="LysR_subst-bd"/>
</dbReference>
<dbReference type="PROSITE" id="PS50931">
    <property type="entry name" value="HTH_LYSR"/>
    <property type="match status" value="1"/>
</dbReference>
<dbReference type="OrthoDB" id="9794694at2"/>
<feature type="compositionally biased region" description="Low complexity" evidence="5">
    <location>
        <begin position="213"/>
        <end position="225"/>
    </location>
</feature>
<dbReference type="SUPFAM" id="SSF46785">
    <property type="entry name" value="Winged helix' DNA-binding domain"/>
    <property type="match status" value="1"/>
</dbReference>
<dbReference type="Pfam" id="PF03466">
    <property type="entry name" value="LysR_substrate"/>
    <property type="match status" value="1"/>
</dbReference>
<evidence type="ECO:0000256" key="4">
    <source>
        <dbReference type="ARBA" id="ARBA00023163"/>
    </source>
</evidence>
<protein>
    <submittedName>
        <fullName evidence="7">Transcriptional regulator</fullName>
    </submittedName>
</protein>